<dbReference type="EMBL" id="JXDG01000018">
    <property type="protein sequence ID" value="KIH84478.1"/>
    <property type="molecule type" value="Genomic_DNA"/>
</dbReference>
<evidence type="ECO:0000259" key="7">
    <source>
        <dbReference type="Pfam" id="PF00345"/>
    </source>
</evidence>
<dbReference type="Pfam" id="PF00345">
    <property type="entry name" value="PapD_N"/>
    <property type="match status" value="1"/>
</dbReference>
<evidence type="ECO:0000313" key="10">
    <source>
        <dbReference type="Proteomes" id="UP000031535"/>
    </source>
</evidence>
<dbReference type="SUPFAM" id="SSF49354">
    <property type="entry name" value="PapD-like"/>
    <property type="match status" value="1"/>
</dbReference>
<evidence type="ECO:0000256" key="3">
    <source>
        <dbReference type="ARBA" id="ARBA00022729"/>
    </source>
</evidence>
<proteinExistence type="inferred from homology"/>
<evidence type="ECO:0000313" key="9">
    <source>
        <dbReference type="EMBL" id="KIH84478.1"/>
    </source>
</evidence>
<dbReference type="InterPro" id="IPR050643">
    <property type="entry name" value="Periplasmic_pilus_chap"/>
</dbReference>
<organism evidence="9 10">
    <name type="scientific">Pseudomonas batumici</name>
    <dbReference type="NCBI Taxonomy" id="226910"/>
    <lineage>
        <taxon>Bacteria</taxon>
        <taxon>Pseudomonadati</taxon>
        <taxon>Pseudomonadota</taxon>
        <taxon>Gammaproteobacteria</taxon>
        <taxon>Pseudomonadales</taxon>
        <taxon>Pseudomonadaceae</taxon>
        <taxon>Pseudomonas</taxon>
    </lineage>
</organism>
<evidence type="ECO:0000259" key="8">
    <source>
        <dbReference type="Pfam" id="PF02753"/>
    </source>
</evidence>
<dbReference type="Pfam" id="PF02753">
    <property type="entry name" value="PapD_C"/>
    <property type="match status" value="1"/>
</dbReference>
<comment type="caution">
    <text evidence="9">The sequence shown here is derived from an EMBL/GenBank/DDBJ whole genome shotgun (WGS) entry which is preliminary data.</text>
</comment>
<comment type="similarity">
    <text evidence="2">Belongs to the periplasmic pilus chaperone family.</text>
</comment>
<evidence type="ECO:0000256" key="2">
    <source>
        <dbReference type="ARBA" id="ARBA00007399"/>
    </source>
</evidence>
<accession>A0A0C2F061</accession>
<dbReference type="PANTHER" id="PTHR30251">
    <property type="entry name" value="PILUS ASSEMBLY CHAPERONE"/>
    <property type="match status" value="1"/>
</dbReference>
<gene>
    <name evidence="9" type="ORF">UCMB321_1709</name>
</gene>
<evidence type="ECO:0000256" key="1">
    <source>
        <dbReference type="ARBA" id="ARBA00004418"/>
    </source>
</evidence>
<keyword evidence="4" id="KW-0574">Periplasm</keyword>
<feature type="domain" description="Pili assembly chaperone N-terminal" evidence="7">
    <location>
        <begin position="34"/>
        <end position="150"/>
    </location>
</feature>
<evidence type="ECO:0000256" key="5">
    <source>
        <dbReference type="ARBA" id="ARBA00023186"/>
    </source>
</evidence>
<dbReference type="GO" id="GO:0030288">
    <property type="term" value="C:outer membrane-bounded periplasmic space"/>
    <property type="evidence" value="ECO:0007669"/>
    <property type="project" value="InterPro"/>
</dbReference>
<dbReference type="InterPro" id="IPR008962">
    <property type="entry name" value="PapD-like_sf"/>
</dbReference>
<keyword evidence="5" id="KW-0143">Chaperone</keyword>
<dbReference type="InterPro" id="IPR001829">
    <property type="entry name" value="Pili_assmbl_chaperone_bac"/>
</dbReference>
<dbReference type="AlphaFoldDB" id="A0A0C2F061"/>
<evidence type="ECO:0000256" key="4">
    <source>
        <dbReference type="ARBA" id="ARBA00022764"/>
    </source>
</evidence>
<dbReference type="PANTHER" id="PTHR30251:SF2">
    <property type="entry name" value="FIMBRIAL CHAPERONE YADV-RELATED"/>
    <property type="match status" value="1"/>
</dbReference>
<dbReference type="Proteomes" id="UP000031535">
    <property type="component" value="Unassembled WGS sequence"/>
</dbReference>
<dbReference type="PRINTS" id="PR00969">
    <property type="entry name" value="CHAPERONPILI"/>
</dbReference>
<keyword evidence="3 6" id="KW-0732">Signal</keyword>
<feature type="domain" description="Pili assembly chaperone C-terminal" evidence="8">
    <location>
        <begin position="176"/>
        <end position="244"/>
    </location>
</feature>
<evidence type="ECO:0000256" key="6">
    <source>
        <dbReference type="SAM" id="SignalP"/>
    </source>
</evidence>
<dbReference type="InterPro" id="IPR016147">
    <property type="entry name" value="Pili_assmbl_chaperone_N"/>
</dbReference>
<dbReference type="GO" id="GO:0071555">
    <property type="term" value="P:cell wall organization"/>
    <property type="evidence" value="ECO:0007669"/>
    <property type="project" value="InterPro"/>
</dbReference>
<feature type="signal peptide" evidence="6">
    <location>
        <begin position="1"/>
        <end position="25"/>
    </location>
</feature>
<keyword evidence="10" id="KW-1185">Reference proteome</keyword>
<dbReference type="InterPro" id="IPR036316">
    <property type="entry name" value="Pili_assmbl_chap_C_dom_sf"/>
</dbReference>
<feature type="chain" id="PRO_5002160338" evidence="6">
    <location>
        <begin position="26"/>
        <end position="255"/>
    </location>
</feature>
<sequence>MHSLNTSPVLSKAFATGLLMLGLFAQIPASQAALSINGTRVVFAGDQRSVALVVSNPSQQTYAVQTWINTERDDTTTAVPFIASPPLFRLDPGKEQQVQINRLPNDLPQDRESLFFFNVQEIPQVETQEADVLSIALRTRIKLFHRPAGLKDNPRQRLQDLQWSIRQIDGQAHLAVHNPTPFHVSFLRIEVKGNGRQQIFNSPAMAYPLSSQSYKLDALKVDGSKPAAGLQVSFSAVDDYGARVTPPPVAIQPLP</sequence>
<comment type="subcellular location">
    <subcellularLocation>
        <location evidence="1">Periplasm</location>
    </subcellularLocation>
</comment>
<dbReference type="SUPFAM" id="SSF49584">
    <property type="entry name" value="Periplasmic chaperone C-domain"/>
    <property type="match status" value="1"/>
</dbReference>
<protein>
    <submittedName>
        <fullName evidence="9">P pilus assembly protein, chaperone PapD</fullName>
    </submittedName>
</protein>
<dbReference type="STRING" id="226910.UCMB321_1709"/>
<reference evidence="9 10" key="1">
    <citation type="submission" date="2015-01" db="EMBL/GenBank/DDBJ databases">
        <title>Complete genome of Pseudomonas batumici UCM B-321 producer of the batumin antibiotic with strong antistaphilococcal and potential anticancer activity.</title>
        <authorList>
            <person name="Klochko V.V."/>
            <person name="Zelena L.B."/>
            <person name="Elena K.A."/>
            <person name="Reva O.N."/>
        </authorList>
    </citation>
    <scope>NUCLEOTIDE SEQUENCE [LARGE SCALE GENOMIC DNA]</scope>
    <source>
        <strain evidence="9 10">UCM B-321</strain>
    </source>
</reference>
<dbReference type="InterPro" id="IPR016148">
    <property type="entry name" value="Pili_assmbl_chaperone_C"/>
</dbReference>
<name>A0A0C2F061_9PSED</name>
<dbReference type="Gene3D" id="2.60.40.10">
    <property type="entry name" value="Immunoglobulins"/>
    <property type="match status" value="2"/>
</dbReference>
<dbReference type="PATRIC" id="fig|226910.6.peg.1699"/>
<dbReference type="InterPro" id="IPR013783">
    <property type="entry name" value="Ig-like_fold"/>
</dbReference>